<name>A0A6A4JJZ5_APOLU</name>
<feature type="compositionally biased region" description="Basic and acidic residues" evidence="1">
    <location>
        <begin position="26"/>
        <end position="36"/>
    </location>
</feature>
<feature type="chain" id="PRO_5044017197" evidence="2">
    <location>
        <begin position="20"/>
        <end position="129"/>
    </location>
</feature>
<reference evidence="3" key="1">
    <citation type="journal article" date="2021" name="Mol. Ecol. Resour.">
        <title>Apolygus lucorum genome provides insights into omnivorousness and mesophyll feeding.</title>
        <authorList>
            <person name="Liu Y."/>
            <person name="Liu H."/>
            <person name="Wang H."/>
            <person name="Huang T."/>
            <person name="Liu B."/>
            <person name="Yang B."/>
            <person name="Yin L."/>
            <person name="Li B."/>
            <person name="Zhang Y."/>
            <person name="Zhang S."/>
            <person name="Jiang F."/>
            <person name="Zhang X."/>
            <person name="Ren Y."/>
            <person name="Wang B."/>
            <person name="Wang S."/>
            <person name="Lu Y."/>
            <person name="Wu K."/>
            <person name="Fan W."/>
            <person name="Wang G."/>
        </authorList>
    </citation>
    <scope>NUCLEOTIDE SEQUENCE</scope>
    <source>
        <strain evidence="3">12Hb</strain>
    </source>
</reference>
<evidence type="ECO:0000256" key="2">
    <source>
        <dbReference type="SAM" id="SignalP"/>
    </source>
</evidence>
<dbReference type="AlphaFoldDB" id="A0A6A4JJZ5"/>
<gene>
    <name evidence="3" type="ORF">GE061_019033</name>
</gene>
<keyword evidence="4" id="KW-1185">Reference proteome</keyword>
<feature type="signal peptide" evidence="2">
    <location>
        <begin position="1"/>
        <end position="19"/>
    </location>
</feature>
<dbReference type="EMBL" id="WIXP02000009">
    <property type="protein sequence ID" value="KAF6204869.1"/>
    <property type="molecule type" value="Genomic_DNA"/>
</dbReference>
<feature type="region of interest" description="Disordered" evidence="1">
    <location>
        <begin position="26"/>
        <end position="49"/>
    </location>
</feature>
<sequence>MLRLQIILLLSGIVLVSLAEDVGKQIKSNSKDKSNKDITPVTHKPGMEASNVVTNHSGAVADVTDKPSNDKVKHEDMKSSATIGLGFYAGVVPFGFSSYPAYPYYRSYYARPYWGYPYYRYRPVPLLLG</sequence>
<evidence type="ECO:0000313" key="3">
    <source>
        <dbReference type="EMBL" id="KAF6204869.1"/>
    </source>
</evidence>
<evidence type="ECO:0000313" key="4">
    <source>
        <dbReference type="Proteomes" id="UP000466442"/>
    </source>
</evidence>
<keyword evidence="2" id="KW-0732">Signal</keyword>
<comment type="caution">
    <text evidence="3">The sequence shown here is derived from an EMBL/GenBank/DDBJ whole genome shotgun (WGS) entry which is preliminary data.</text>
</comment>
<organism evidence="3 4">
    <name type="scientific">Apolygus lucorum</name>
    <name type="common">Small green plant bug</name>
    <name type="synonym">Lygocoris lucorum</name>
    <dbReference type="NCBI Taxonomy" id="248454"/>
    <lineage>
        <taxon>Eukaryota</taxon>
        <taxon>Metazoa</taxon>
        <taxon>Ecdysozoa</taxon>
        <taxon>Arthropoda</taxon>
        <taxon>Hexapoda</taxon>
        <taxon>Insecta</taxon>
        <taxon>Pterygota</taxon>
        <taxon>Neoptera</taxon>
        <taxon>Paraneoptera</taxon>
        <taxon>Hemiptera</taxon>
        <taxon>Heteroptera</taxon>
        <taxon>Panheteroptera</taxon>
        <taxon>Cimicomorpha</taxon>
        <taxon>Miridae</taxon>
        <taxon>Mirini</taxon>
        <taxon>Apolygus</taxon>
    </lineage>
</organism>
<accession>A0A6A4JJZ5</accession>
<dbReference type="Proteomes" id="UP000466442">
    <property type="component" value="Linkage Group LG9"/>
</dbReference>
<evidence type="ECO:0000256" key="1">
    <source>
        <dbReference type="SAM" id="MobiDB-lite"/>
    </source>
</evidence>
<proteinExistence type="predicted"/>
<protein>
    <submittedName>
        <fullName evidence="3">Uncharacterized protein</fullName>
    </submittedName>
</protein>